<comment type="similarity">
    <text evidence="2 8">Belongs to the CGI121/TPRKB family.</text>
</comment>
<evidence type="ECO:0000256" key="8">
    <source>
        <dbReference type="RuleBase" id="RU004398"/>
    </source>
</evidence>
<evidence type="ECO:0000256" key="2">
    <source>
        <dbReference type="ARBA" id="ARBA00005546"/>
    </source>
</evidence>
<reference evidence="9 10" key="1">
    <citation type="submission" date="2021-12" db="EMBL/GenBank/DDBJ databases">
        <title>High titer production of polyol ester of fatty acids by Rhodotorula paludigena BS15 towards product separation-free biomass refinery.</title>
        <authorList>
            <person name="Mano J."/>
            <person name="Ono H."/>
            <person name="Tanaka T."/>
            <person name="Naito K."/>
            <person name="Sushida H."/>
            <person name="Ike M."/>
            <person name="Tokuyasu K."/>
            <person name="Kitaoka M."/>
        </authorList>
    </citation>
    <scope>NUCLEOTIDE SEQUENCE [LARGE SCALE GENOMIC DNA]</scope>
    <source>
        <strain evidence="9 10">BS15</strain>
    </source>
</reference>
<dbReference type="GO" id="GO:0005829">
    <property type="term" value="C:cytosol"/>
    <property type="evidence" value="ECO:0007669"/>
    <property type="project" value="TreeGrafter"/>
</dbReference>
<dbReference type="Pfam" id="PF08617">
    <property type="entry name" value="CGI-121"/>
    <property type="match status" value="1"/>
</dbReference>
<dbReference type="InterPro" id="IPR036504">
    <property type="entry name" value="CGI121/TPRKB_sf"/>
</dbReference>
<comment type="subcellular location">
    <subcellularLocation>
        <location evidence="1">Nucleus</location>
    </subcellularLocation>
</comment>
<dbReference type="Proteomes" id="UP001342314">
    <property type="component" value="Unassembled WGS sequence"/>
</dbReference>
<evidence type="ECO:0000256" key="3">
    <source>
        <dbReference type="ARBA" id="ARBA00015316"/>
    </source>
</evidence>
<evidence type="ECO:0000256" key="5">
    <source>
        <dbReference type="ARBA" id="ARBA00022694"/>
    </source>
</evidence>
<dbReference type="SUPFAM" id="SSF143870">
    <property type="entry name" value="PF0523-like"/>
    <property type="match status" value="1"/>
</dbReference>
<evidence type="ECO:0000256" key="7">
    <source>
        <dbReference type="ARBA" id="ARBA00025043"/>
    </source>
</evidence>
<sequence>MESYPLPYHGYTVYVALFARLQNAAALRQRLVTASTLPADEDGDRERAAVDSAFVDAKMITSRLHLLTAVQQALLARADDSLKTKTLHSEVLWMLEPGTNITDSLKHFGLSPSTTSLVLVHIAPSPLPADDAAAQQGANEDVLRRMEAVVEGELVGLEALGRLPDGGTDEKALRKIYKLNQDVALKSLPSGSTEALEAIDKLMTSAVALKVAM</sequence>
<accession>A0AAV5GIH5</accession>
<dbReference type="PANTHER" id="PTHR15840:SF10">
    <property type="entry name" value="EKC_KEOPS COMPLEX SUBUNIT TPRKB"/>
    <property type="match status" value="1"/>
</dbReference>
<evidence type="ECO:0000256" key="1">
    <source>
        <dbReference type="ARBA" id="ARBA00004123"/>
    </source>
</evidence>
<evidence type="ECO:0000313" key="9">
    <source>
        <dbReference type="EMBL" id="GJN89744.1"/>
    </source>
</evidence>
<comment type="caution">
    <text evidence="9">The sequence shown here is derived from an EMBL/GenBank/DDBJ whole genome shotgun (WGS) entry which is preliminary data.</text>
</comment>
<name>A0AAV5GIH5_9BASI</name>
<dbReference type="AlphaFoldDB" id="A0AAV5GIH5"/>
<dbReference type="PANTHER" id="PTHR15840">
    <property type="entry name" value="CGI-121 FAMILY MEMBER"/>
    <property type="match status" value="1"/>
</dbReference>
<proteinExistence type="inferred from homology"/>
<dbReference type="InterPro" id="IPR013926">
    <property type="entry name" value="CGI121/TPRKB"/>
</dbReference>
<protein>
    <recommendedName>
        <fullName evidence="4">EKC/KEOPS complex subunit CGI121</fullName>
    </recommendedName>
    <alternativeName>
        <fullName evidence="3">EKC/KEOPS complex subunit cgi121</fullName>
    </alternativeName>
</protein>
<organism evidence="9 10">
    <name type="scientific">Rhodotorula paludigena</name>
    <dbReference type="NCBI Taxonomy" id="86838"/>
    <lineage>
        <taxon>Eukaryota</taxon>
        <taxon>Fungi</taxon>
        <taxon>Dikarya</taxon>
        <taxon>Basidiomycota</taxon>
        <taxon>Pucciniomycotina</taxon>
        <taxon>Microbotryomycetes</taxon>
        <taxon>Sporidiobolales</taxon>
        <taxon>Sporidiobolaceae</taxon>
        <taxon>Rhodotorula</taxon>
    </lineage>
</organism>
<dbReference type="GO" id="GO:0002949">
    <property type="term" value="P:tRNA threonylcarbamoyladenosine modification"/>
    <property type="evidence" value="ECO:0007669"/>
    <property type="project" value="TreeGrafter"/>
</dbReference>
<dbReference type="Gene3D" id="3.30.2380.10">
    <property type="entry name" value="CGI121/TPRKB"/>
    <property type="match status" value="1"/>
</dbReference>
<evidence type="ECO:0000256" key="4">
    <source>
        <dbReference type="ARBA" id="ARBA00016009"/>
    </source>
</evidence>
<evidence type="ECO:0000313" key="10">
    <source>
        <dbReference type="Proteomes" id="UP001342314"/>
    </source>
</evidence>
<dbReference type="GO" id="GO:0000408">
    <property type="term" value="C:EKC/KEOPS complex"/>
    <property type="evidence" value="ECO:0007669"/>
    <property type="project" value="TreeGrafter"/>
</dbReference>
<evidence type="ECO:0000256" key="6">
    <source>
        <dbReference type="ARBA" id="ARBA00023242"/>
    </source>
</evidence>
<keyword evidence="6 8" id="KW-0539">Nucleus</keyword>
<dbReference type="EMBL" id="BQKY01000005">
    <property type="protein sequence ID" value="GJN89744.1"/>
    <property type="molecule type" value="Genomic_DNA"/>
</dbReference>
<gene>
    <name evidence="9" type="ORF">Rhopal_002733-T1</name>
</gene>
<comment type="function">
    <text evidence="7">Component of the EKC/KEOPS complex that is required for the formation of a threonylcarbamoyl group on adenosine at position 37 (t(6)A37) in tRNAs that read codons beginning with adenine. The complex is probably involved in the transfer of the threonylcarbamoyl moiety of threonylcarbamoyl-AMP (TC-AMP) to the N6 group of A37. CGI121 acts as an allosteric effector that regulates the t(6)A activity of the complex. The EKC/KEOPS complex also promotes both telomere uncapping and telomere elongation. The complex is required for efficient recruitment of transcriptional coactivators. CGI121 is not required for tRNA modification.</text>
</comment>
<dbReference type="GO" id="GO:0005634">
    <property type="term" value="C:nucleus"/>
    <property type="evidence" value="ECO:0007669"/>
    <property type="project" value="UniProtKB-SubCell"/>
</dbReference>
<keyword evidence="10" id="KW-1185">Reference proteome</keyword>
<keyword evidence="5" id="KW-0819">tRNA processing</keyword>